<evidence type="ECO:0000259" key="3">
    <source>
        <dbReference type="PROSITE" id="PS50801"/>
    </source>
</evidence>
<keyword evidence="2" id="KW-0812">Transmembrane</keyword>
<dbReference type="InterPro" id="IPR036513">
    <property type="entry name" value="STAS_dom_sf"/>
</dbReference>
<name>E1IAP2_9CHLR</name>
<dbReference type="HOGENOM" id="CLU_791738_0_0_0"/>
<dbReference type="CDD" id="cd07041">
    <property type="entry name" value="STAS_RsbR_RsbS_like"/>
    <property type="match status" value="1"/>
</dbReference>
<proteinExistence type="predicted"/>
<dbReference type="EMBL" id="ADVR01000006">
    <property type="protein sequence ID" value="EFO81721.1"/>
    <property type="molecule type" value="Genomic_DNA"/>
</dbReference>
<keyword evidence="5" id="KW-1185">Reference proteome</keyword>
<evidence type="ECO:0000256" key="2">
    <source>
        <dbReference type="SAM" id="Phobius"/>
    </source>
</evidence>
<feature type="transmembrane region" description="Helical" evidence="2">
    <location>
        <begin position="12"/>
        <end position="31"/>
    </location>
</feature>
<dbReference type="Pfam" id="PF01740">
    <property type="entry name" value="STAS"/>
    <property type="match status" value="1"/>
</dbReference>
<dbReference type="STRING" id="765420.OSCT_0393"/>
<feature type="transmembrane region" description="Helical" evidence="2">
    <location>
        <begin position="91"/>
        <end position="108"/>
    </location>
</feature>
<keyword evidence="2" id="KW-0472">Membrane</keyword>
<feature type="coiled-coil region" evidence="1">
    <location>
        <begin position="187"/>
        <end position="225"/>
    </location>
</feature>
<evidence type="ECO:0000313" key="4">
    <source>
        <dbReference type="EMBL" id="EFO81721.1"/>
    </source>
</evidence>
<dbReference type="OrthoDB" id="147600at2"/>
<dbReference type="Proteomes" id="UP000054010">
    <property type="component" value="Unassembled WGS sequence"/>
</dbReference>
<organism evidence="4 5">
    <name type="scientific">Oscillochloris trichoides DG-6</name>
    <dbReference type="NCBI Taxonomy" id="765420"/>
    <lineage>
        <taxon>Bacteria</taxon>
        <taxon>Bacillati</taxon>
        <taxon>Chloroflexota</taxon>
        <taxon>Chloroflexia</taxon>
        <taxon>Chloroflexales</taxon>
        <taxon>Chloroflexineae</taxon>
        <taxon>Oscillochloridaceae</taxon>
        <taxon>Oscillochloris</taxon>
    </lineage>
</organism>
<feature type="transmembrane region" description="Helical" evidence="2">
    <location>
        <begin position="67"/>
        <end position="85"/>
    </location>
</feature>
<protein>
    <submittedName>
        <fullName evidence="4">Anti-sigma-factor antagonist</fullName>
    </submittedName>
</protein>
<evidence type="ECO:0000256" key="1">
    <source>
        <dbReference type="SAM" id="Coils"/>
    </source>
</evidence>
<keyword evidence="2" id="KW-1133">Transmembrane helix</keyword>
<feature type="domain" description="STAS" evidence="3">
    <location>
        <begin position="240"/>
        <end position="351"/>
    </location>
</feature>
<sequence length="357" mass="39505">MHNQEDRIAFRVRILAIIEVTLLSLVLVIGSLAFPDIFLIIVAFCLIGIIVAGITYWFRSSPIIEPLIYGNIIVMLALLAVIDPLSGTLSGATWTLYQVWPVVTALVLRRVRATLIAFAATALTMLSGAMLQISGMVDVELRVPPEVLWFDLSLQLVVMSMIAAIIAGITRQEQNAFQQVLDLSQQREQQLSENQRLLEAQERLNQELRTTLDQVRQQEQALRAEQAHSKDLMRTVDELVAPIIPITKDLVVAPLVGSFNQARLAALADDLLRYVGQHPVRVIILDVTGLLTFDTATAQSLLMVMESCRLMGTETMLVGVQPEIAQTIIGLGIDLRHITTRATLQEAISDATAQVRR</sequence>
<accession>E1IAP2</accession>
<dbReference type="PANTHER" id="PTHR33745:SF1">
    <property type="entry name" value="RSBT ANTAGONIST PROTEIN RSBS"/>
    <property type="match status" value="1"/>
</dbReference>
<dbReference type="InterPro" id="IPR002645">
    <property type="entry name" value="STAS_dom"/>
</dbReference>
<dbReference type="InterPro" id="IPR051932">
    <property type="entry name" value="Bact_StressResp_Reg"/>
</dbReference>
<feature type="transmembrane region" description="Helical" evidence="2">
    <location>
        <begin position="115"/>
        <end position="135"/>
    </location>
</feature>
<reference evidence="4 5" key="1">
    <citation type="journal article" date="2011" name="J. Bacteriol.">
        <title>Draft genome sequence of the anoxygenic filamentous phototrophic bacterium Oscillochloris trichoides subsp. DG-6.</title>
        <authorList>
            <person name="Kuznetsov B.B."/>
            <person name="Ivanovsky R.N."/>
            <person name="Keppen O.I."/>
            <person name="Sukhacheva M.V."/>
            <person name="Bumazhkin B.K."/>
            <person name="Patutina E.O."/>
            <person name="Beletsky A.V."/>
            <person name="Mardanov A.V."/>
            <person name="Baslerov R.V."/>
            <person name="Panteleeva A.N."/>
            <person name="Kolganova T.V."/>
            <person name="Ravin N.V."/>
            <person name="Skryabin K.G."/>
        </authorList>
    </citation>
    <scope>NUCLEOTIDE SEQUENCE [LARGE SCALE GENOMIC DNA]</scope>
    <source>
        <strain evidence="4 5">DG-6</strain>
    </source>
</reference>
<feature type="transmembrane region" description="Helical" evidence="2">
    <location>
        <begin position="37"/>
        <end position="58"/>
    </location>
</feature>
<comment type="caution">
    <text evidence="4">The sequence shown here is derived from an EMBL/GenBank/DDBJ whole genome shotgun (WGS) entry which is preliminary data.</text>
</comment>
<dbReference type="Gene3D" id="3.30.750.24">
    <property type="entry name" value="STAS domain"/>
    <property type="match status" value="1"/>
</dbReference>
<dbReference type="PROSITE" id="PS50801">
    <property type="entry name" value="STAS"/>
    <property type="match status" value="1"/>
</dbReference>
<dbReference type="AlphaFoldDB" id="E1IAP2"/>
<dbReference type="PANTHER" id="PTHR33745">
    <property type="entry name" value="RSBT ANTAGONIST PROTEIN RSBS-RELATED"/>
    <property type="match status" value="1"/>
</dbReference>
<dbReference type="SUPFAM" id="SSF52091">
    <property type="entry name" value="SpoIIaa-like"/>
    <property type="match status" value="1"/>
</dbReference>
<feature type="transmembrane region" description="Helical" evidence="2">
    <location>
        <begin position="147"/>
        <end position="169"/>
    </location>
</feature>
<evidence type="ECO:0000313" key="5">
    <source>
        <dbReference type="Proteomes" id="UP000054010"/>
    </source>
</evidence>
<keyword evidence="1" id="KW-0175">Coiled coil</keyword>
<gene>
    <name evidence="4" type="ORF">OSCT_0393</name>
</gene>
<dbReference type="eggNOG" id="COG1366">
    <property type="taxonomic scope" value="Bacteria"/>
</dbReference>